<dbReference type="Pfam" id="PF00072">
    <property type="entry name" value="Response_reg"/>
    <property type="match status" value="1"/>
</dbReference>
<reference evidence="5" key="1">
    <citation type="journal article" date="2024" name="Algal Res.">
        <title>Biochemical, toxicological and genomic investigation of a high-biomass producing Limnothrix strain isolated from Italian shallow drinking water reservoir.</title>
        <authorList>
            <person name="Simonazzi M."/>
            <person name="Shishido T.K."/>
            <person name="Delbaje E."/>
            <person name="Wahlsten M."/>
            <person name="Fewer D.P."/>
            <person name="Sivonen K."/>
            <person name="Pezzolesi L."/>
            <person name="Pistocchi R."/>
        </authorList>
    </citation>
    <scope>NUCLEOTIDE SEQUENCE [LARGE SCALE GENOMIC DNA]</scope>
    <source>
        <strain evidence="5">LRLZ20PSL1</strain>
    </source>
</reference>
<organism evidence="4 5">
    <name type="scientific">Limnothrix redekei LRLZ20PSL1</name>
    <dbReference type="NCBI Taxonomy" id="3112953"/>
    <lineage>
        <taxon>Bacteria</taxon>
        <taxon>Bacillati</taxon>
        <taxon>Cyanobacteriota</taxon>
        <taxon>Cyanophyceae</taxon>
        <taxon>Pseudanabaenales</taxon>
        <taxon>Pseudanabaenaceae</taxon>
        <taxon>Limnothrix</taxon>
    </lineage>
</organism>
<feature type="modified residue" description="4-aspartylphosphate" evidence="2">
    <location>
        <position position="67"/>
    </location>
</feature>
<dbReference type="SMART" id="SM00448">
    <property type="entry name" value="REC"/>
    <property type="match status" value="1"/>
</dbReference>
<dbReference type="InterPro" id="IPR001789">
    <property type="entry name" value="Sig_transdc_resp-reg_receiver"/>
</dbReference>
<evidence type="ECO:0000259" key="3">
    <source>
        <dbReference type="PROSITE" id="PS50110"/>
    </source>
</evidence>
<dbReference type="SUPFAM" id="SSF52172">
    <property type="entry name" value="CheY-like"/>
    <property type="match status" value="1"/>
</dbReference>
<feature type="domain" description="Response regulatory" evidence="3">
    <location>
        <begin position="19"/>
        <end position="134"/>
    </location>
</feature>
<protein>
    <submittedName>
        <fullName evidence="4">Response regulator</fullName>
    </submittedName>
</protein>
<evidence type="ECO:0000313" key="5">
    <source>
        <dbReference type="Proteomes" id="UP001604335"/>
    </source>
</evidence>
<keyword evidence="1 2" id="KW-0597">Phosphoprotein</keyword>
<sequence length="138" mass="15353">MNSSSDVVSVARSSMTKPTVLAVDDSLIVHTLVRRTLEDLYNVVTTADPVEALSMIYHQRIDLLLLDVSMPNLNGLELCRILRSLPQFAALPVIMLTSHDRPFDRIQGQLAGATEYITKPFDQDALRSLVAHHTLDRA</sequence>
<dbReference type="Proteomes" id="UP001604335">
    <property type="component" value="Unassembled WGS sequence"/>
</dbReference>
<evidence type="ECO:0000256" key="2">
    <source>
        <dbReference type="PROSITE-ProRule" id="PRU00169"/>
    </source>
</evidence>
<evidence type="ECO:0000256" key="1">
    <source>
        <dbReference type="ARBA" id="ARBA00022553"/>
    </source>
</evidence>
<dbReference type="PROSITE" id="PS50110">
    <property type="entry name" value="RESPONSE_REGULATORY"/>
    <property type="match status" value="1"/>
</dbReference>
<proteinExistence type="predicted"/>
<dbReference type="InterPro" id="IPR011006">
    <property type="entry name" value="CheY-like_superfamily"/>
</dbReference>
<comment type="caution">
    <text evidence="4">The sequence shown here is derived from an EMBL/GenBank/DDBJ whole genome shotgun (WGS) entry which is preliminary data.</text>
</comment>
<dbReference type="EMBL" id="JAZAQF010000028">
    <property type="protein sequence ID" value="MFG3817025.1"/>
    <property type="molecule type" value="Genomic_DNA"/>
</dbReference>
<accession>A0ABW7CA56</accession>
<dbReference type="PANTHER" id="PTHR44591:SF3">
    <property type="entry name" value="RESPONSE REGULATORY DOMAIN-CONTAINING PROTEIN"/>
    <property type="match status" value="1"/>
</dbReference>
<dbReference type="Gene3D" id="3.40.50.2300">
    <property type="match status" value="1"/>
</dbReference>
<dbReference type="InterPro" id="IPR050595">
    <property type="entry name" value="Bact_response_regulator"/>
</dbReference>
<name>A0ABW7CA56_9CYAN</name>
<keyword evidence="5" id="KW-1185">Reference proteome</keyword>
<gene>
    <name evidence="4" type="ORF">VPK24_05205</name>
</gene>
<dbReference type="PANTHER" id="PTHR44591">
    <property type="entry name" value="STRESS RESPONSE REGULATOR PROTEIN 1"/>
    <property type="match status" value="1"/>
</dbReference>
<evidence type="ECO:0000313" key="4">
    <source>
        <dbReference type="EMBL" id="MFG3817025.1"/>
    </source>
</evidence>
<dbReference type="RefSeq" id="WP_242026467.1">
    <property type="nucleotide sequence ID" value="NZ_JAZAQF010000028.1"/>
</dbReference>